<sequence>MNNSLVPIIVPATITDYNTVQNMARFYVYDRTEFMRWECPENGMFECIDFKHYFVDNDKKAFLIKVENELAGFILLDKECLLTKEIDWNIGEFFILAKFQGKGVALKVIELIFKMYSGKWSVAVMPENIKALKFWRKAIILAAGNKFTEIFKTEKELKTSDNPDPYAMNIFTFEIVI</sequence>
<organism evidence="2 3">
    <name type="scientific">Candidatus Megaera venefica</name>
    <dbReference type="NCBI Taxonomy" id="2055910"/>
    <lineage>
        <taxon>Bacteria</taxon>
        <taxon>Pseudomonadati</taxon>
        <taxon>Pseudomonadota</taxon>
        <taxon>Alphaproteobacteria</taxon>
        <taxon>Rickettsiales</taxon>
        <taxon>Rickettsiaceae</taxon>
        <taxon>Candidatus Megaera</taxon>
    </lineage>
</organism>
<proteinExistence type="predicted"/>
<name>A0ABU5NAT2_9RICK</name>
<dbReference type="Pfam" id="PF00583">
    <property type="entry name" value="Acetyltransf_1"/>
    <property type="match status" value="1"/>
</dbReference>
<dbReference type="Proteomes" id="UP001291687">
    <property type="component" value="Unassembled WGS sequence"/>
</dbReference>
<evidence type="ECO:0000259" key="1">
    <source>
        <dbReference type="PROSITE" id="PS51186"/>
    </source>
</evidence>
<protein>
    <submittedName>
        <fullName evidence="2">GNAT family N-acetyltransferase</fullName>
    </submittedName>
</protein>
<reference evidence="2 3" key="1">
    <citation type="submission" date="2023-03" db="EMBL/GenBank/DDBJ databases">
        <title>Host association and intracellularity evolved multiple times independently in the Rickettsiales.</title>
        <authorList>
            <person name="Castelli M."/>
            <person name="Nardi T."/>
            <person name="Gammuto L."/>
            <person name="Bellinzona G."/>
            <person name="Sabaneyeva E."/>
            <person name="Potekhin A."/>
            <person name="Serra V."/>
            <person name="Petroni G."/>
            <person name="Sassera D."/>
        </authorList>
    </citation>
    <scope>NUCLEOTIDE SEQUENCE [LARGE SCALE GENOMIC DNA]</scope>
    <source>
        <strain evidence="2 3">Sr 2-6</strain>
    </source>
</reference>
<dbReference type="SUPFAM" id="SSF55729">
    <property type="entry name" value="Acyl-CoA N-acyltransferases (Nat)"/>
    <property type="match status" value="1"/>
</dbReference>
<dbReference type="EMBL" id="JARJFB010000009">
    <property type="protein sequence ID" value="MEA0970273.1"/>
    <property type="molecule type" value="Genomic_DNA"/>
</dbReference>
<accession>A0ABU5NAT2</accession>
<feature type="domain" description="N-acetyltransferase" evidence="1">
    <location>
        <begin position="7"/>
        <end position="173"/>
    </location>
</feature>
<dbReference type="CDD" id="cd04301">
    <property type="entry name" value="NAT_SF"/>
    <property type="match status" value="1"/>
</dbReference>
<keyword evidence="3" id="KW-1185">Reference proteome</keyword>
<evidence type="ECO:0000313" key="2">
    <source>
        <dbReference type="EMBL" id="MEA0970273.1"/>
    </source>
</evidence>
<dbReference type="Gene3D" id="3.40.630.30">
    <property type="match status" value="1"/>
</dbReference>
<evidence type="ECO:0000313" key="3">
    <source>
        <dbReference type="Proteomes" id="UP001291687"/>
    </source>
</evidence>
<comment type="caution">
    <text evidence="2">The sequence shown here is derived from an EMBL/GenBank/DDBJ whole genome shotgun (WGS) entry which is preliminary data.</text>
</comment>
<dbReference type="RefSeq" id="WP_322776174.1">
    <property type="nucleotide sequence ID" value="NZ_JARJFB010000009.1"/>
</dbReference>
<dbReference type="InterPro" id="IPR016181">
    <property type="entry name" value="Acyl_CoA_acyltransferase"/>
</dbReference>
<dbReference type="PROSITE" id="PS51186">
    <property type="entry name" value="GNAT"/>
    <property type="match status" value="1"/>
</dbReference>
<gene>
    <name evidence="2" type="ORF">Megvenef_00231</name>
</gene>
<dbReference type="InterPro" id="IPR000182">
    <property type="entry name" value="GNAT_dom"/>
</dbReference>